<feature type="region of interest" description="Disordered" evidence="2">
    <location>
        <begin position="76"/>
        <end position="101"/>
    </location>
</feature>
<dbReference type="KEGG" id="tjr:TherJR_2012"/>
<evidence type="ECO:0000313" key="4">
    <source>
        <dbReference type="EMBL" id="ADG82857.1"/>
    </source>
</evidence>
<accession>D5X8I1</accession>
<dbReference type="AlphaFoldDB" id="D5X8I1"/>
<evidence type="ECO:0000256" key="2">
    <source>
        <dbReference type="SAM" id="MobiDB-lite"/>
    </source>
</evidence>
<dbReference type="PANTHER" id="PTHR43308">
    <property type="entry name" value="OUTER MEMBRANE PROTEIN ALPHA-RELATED"/>
    <property type="match status" value="1"/>
</dbReference>
<dbReference type="Proteomes" id="UP000002377">
    <property type="component" value="Chromosome"/>
</dbReference>
<keyword evidence="1" id="KW-0677">Repeat</keyword>
<feature type="domain" description="SLH" evidence="3">
    <location>
        <begin position="20"/>
        <end position="83"/>
    </location>
</feature>
<dbReference type="STRING" id="635013.TherJR_2012"/>
<proteinExistence type="predicted"/>
<evidence type="ECO:0000259" key="3">
    <source>
        <dbReference type="PROSITE" id="PS51272"/>
    </source>
</evidence>
<dbReference type="RefSeq" id="WP_013120862.1">
    <property type="nucleotide sequence ID" value="NC_014152.1"/>
</dbReference>
<dbReference type="Pfam" id="PF00395">
    <property type="entry name" value="SLH"/>
    <property type="match status" value="1"/>
</dbReference>
<reference evidence="4 5" key="1">
    <citation type="submission" date="2010-05" db="EMBL/GenBank/DDBJ databases">
        <title>Complete sequence of Thermincola sp. JR.</title>
        <authorList>
            <consortium name="US DOE Joint Genome Institute"/>
            <person name="Lucas S."/>
            <person name="Copeland A."/>
            <person name="Lapidus A."/>
            <person name="Cheng J.-F."/>
            <person name="Bruce D."/>
            <person name="Goodwin L."/>
            <person name="Pitluck S."/>
            <person name="Chertkov O."/>
            <person name="Detter J.C."/>
            <person name="Han C."/>
            <person name="Tapia R."/>
            <person name="Land M."/>
            <person name="Hauser L."/>
            <person name="Kyrpides N."/>
            <person name="Mikhailova N."/>
            <person name="Hazen T.C."/>
            <person name="Woyke T."/>
        </authorList>
    </citation>
    <scope>NUCLEOTIDE SEQUENCE [LARGE SCALE GENOMIC DNA]</scope>
    <source>
        <strain evidence="4 5">JR</strain>
    </source>
</reference>
<name>D5X8I1_THEPJ</name>
<organism evidence="4 5">
    <name type="scientific">Thermincola potens (strain JR)</name>
    <dbReference type="NCBI Taxonomy" id="635013"/>
    <lineage>
        <taxon>Bacteria</taxon>
        <taxon>Bacillati</taxon>
        <taxon>Bacillota</taxon>
        <taxon>Clostridia</taxon>
        <taxon>Eubacteriales</taxon>
        <taxon>Thermincolaceae</taxon>
        <taxon>Thermincola</taxon>
    </lineage>
</organism>
<evidence type="ECO:0000313" key="5">
    <source>
        <dbReference type="Proteomes" id="UP000002377"/>
    </source>
</evidence>
<dbReference type="OrthoDB" id="2112962at2"/>
<dbReference type="eggNOG" id="COG5295">
    <property type="taxonomic scope" value="Bacteria"/>
</dbReference>
<dbReference type="EMBL" id="CP002028">
    <property type="protein sequence ID" value="ADG82857.1"/>
    <property type="molecule type" value="Genomic_DNA"/>
</dbReference>
<gene>
    <name evidence="4" type="ordered locus">TherJR_2012</name>
</gene>
<sequence>MLIFDICYQSPSKYHLFSRFFSVLTDLQPGHWAYAPVSSMVARGYMRGYPDSRFLPDRTMTRAEFLAVGSRILQEKTPGGEYHQGGSCSGPQPADGDGAELNKSVCRKFKSSSPKKQTNKYPAL</sequence>
<dbReference type="HOGENOM" id="CLU_2002827_0_0_9"/>
<dbReference type="InterPro" id="IPR001119">
    <property type="entry name" value="SLH_dom"/>
</dbReference>
<dbReference type="InterPro" id="IPR051465">
    <property type="entry name" value="Cell_Envelope_Struct_Comp"/>
</dbReference>
<evidence type="ECO:0000256" key="1">
    <source>
        <dbReference type="ARBA" id="ARBA00022737"/>
    </source>
</evidence>
<dbReference type="PROSITE" id="PS51272">
    <property type="entry name" value="SLH"/>
    <property type="match status" value="1"/>
</dbReference>
<keyword evidence="5" id="KW-1185">Reference proteome</keyword>
<protein>
    <submittedName>
        <fullName evidence="4">S-layer domain protein</fullName>
    </submittedName>
</protein>